<dbReference type="GO" id="GO:0020037">
    <property type="term" value="F:heme binding"/>
    <property type="evidence" value="ECO:0007669"/>
    <property type="project" value="InterPro"/>
</dbReference>
<keyword evidence="8" id="KW-1133">Transmembrane helix</keyword>
<evidence type="ECO:0000256" key="1">
    <source>
        <dbReference type="ARBA" id="ARBA00001971"/>
    </source>
</evidence>
<dbReference type="Proteomes" id="UP000054018">
    <property type="component" value="Unassembled WGS sequence"/>
</dbReference>
<keyword evidence="12" id="KW-0472">Membrane</keyword>
<dbReference type="Gene3D" id="1.10.630.10">
    <property type="entry name" value="Cytochrome P450"/>
    <property type="match status" value="1"/>
</dbReference>
<dbReference type="STRING" id="765257.A0A0C9Z7E0"/>
<evidence type="ECO:0008006" key="15">
    <source>
        <dbReference type="Google" id="ProtNLM"/>
    </source>
</evidence>
<dbReference type="SUPFAM" id="SSF48264">
    <property type="entry name" value="Cytochrome P450"/>
    <property type="match status" value="1"/>
</dbReference>
<dbReference type="Pfam" id="PF00067">
    <property type="entry name" value="p450"/>
    <property type="match status" value="1"/>
</dbReference>
<organism evidence="13 14">
    <name type="scientific">Pisolithus microcarpus 441</name>
    <dbReference type="NCBI Taxonomy" id="765257"/>
    <lineage>
        <taxon>Eukaryota</taxon>
        <taxon>Fungi</taxon>
        <taxon>Dikarya</taxon>
        <taxon>Basidiomycota</taxon>
        <taxon>Agaricomycotina</taxon>
        <taxon>Agaricomycetes</taxon>
        <taxon>Agaricomycetidae</taxon>
        <taxon>Boletales</taxon>
        <taxon>Sclerodermatineae</taxon>
        <taxon>Pisolithaceae</taxon>
        <taxon>Pisolithus</taxon>
    </lineage>
</organism>
<evidence type="ECO:0000256" key="6">
    <source>
        <dbReference type="ARBA" id="ARBA00022692"/>
    </source>
</evidence>
<gene>
    <name evidence="13" type="ORF">PISMIDRAFT_638157</name>
</gene>
<proteinExistence type="inferred from homology"/>
<evidence type="ECO:0000256" key="11">
    <source>
        <dbReference type="ARBA" id="ARBA00023033"/>
    </source>
</evidence>
<dbReference type="HOGENOM" id="CLU_001570_5_11_1"/>
<keyword evidence="11" id="KW-0503">Monooxygenase</keyword>
<keyword evidence="6" id="KW-0812">Transmembrane</keyword>
<comment type="subcellular location">
    <subcellularLocation>
        <location evidence="2">Membrane</location>
    </subcellularLocation>
</comment>
<evidence type="ECO:0000256" key="3">
    <source>
        <dbReference type="ARBA" id="ARBA00004721"/>
    </source>
</evidence>
<evidence type="ECO:0000256" key="9">
    <source>
        <dbReference type="ARBA" id="ARBA00023002"/>
    </source>
</evidence>
<evidence type="ECO:0000256" key="10">
    <source>
        <dbReference type="ARBA" id="ARBA00023004"/>
    </source>
</evidence>
<dbReference type="GO" id="GO:0016020">
    <property type="term" value="C:membrane"/>
    <property type="evidence" value="ECO:0007669"/>
    <property type="project" value="UniProtKB-SubCell"/>
</dbReference>
<dbReference type="EMBL" id="KN833877">
    <property type="protein sequence ID" value="KIK15803.1"/>
    <property type="molecule type" value="Genomic_DNA"/>
</dbReference>
<dbReference type="GO" id="GO:0005506">
    <property type="term" value="F:iron ion binding"/>
    <property type="evidence" value="ECO:0007669"/>
    <property type="project" value="InterPro"/>
</dbReference>
<keyword evidence="9" id="KW-0560">Oxidoreductase</keyword>
<name>A0A0C9Z7E0_9AGAM</name>
<evidence type="ECO:0000256" key="4">
    <source>
        <dbReference type="ARBA" id="ARBA00010617"/>
    </source>
</evidence>
<keyword evidence="7" id="KW-0479">Metal-binding</keyword>
<dbReference type="InterPro" id="IPR036396">
    <property type="entry name" value="Cyt_P450_sf"/>
</dbReference>
<comment type="pathway">
    <text evidence="3">Secondary metabolite biosynthesis; terpenoid biosynthesis.</text>
</comment>
<evidence type="ECO:0000313" key="13">
    <source>
        <dbReference type="EMBL" id="KIK15803.1"/>
    </source>
</evidence>
<dbReference type="PRINTS" id="PR00463">
    <property type="entry name" value="EP450I"/>
</dbReference>
<dbReference type="InterPro" id="IPR050121">
    <property type="entry name" value="Cytochrome_P450_monoxygenase"/>
</dbReference>
<evidence type="ECO:0000256" key="2">
    <source>
        <dbReference type="ARBA" id="ARBA00004370"/>
    </source>
</evidence>
<evidence type="ECO:0000256" key="5">
    <source>
        <dbReference type="ARBA" id="ARBA00022617"/>
    </source>
</evidence>
<dbReference type="PANTHER" id="PTHR24305:SF166">
    <property type="entry name" value="CYTOCHROME P450 12A4, MITOCHONDRIAL-RELATED"/>
    <property type="match status" value="1"/>
</dbReference>
<sequence>MTWGLLELARHPNVQNRLREELLPFGGEPSYDQLTNDFPYLDAVVQEVLCLHPSVLELIHEAAEDDIIQPLEPVQTKSGEVVDSIVIERGTILSVPISCINRSDAIWGPDAKAFKPE</sequence>
<dbReference type="OrthoDB" id="1470350at2759"/>
<dbReference type="GO" id="GO:0004497">
    <property type="term" value="F:monooxygenase activity"/>
    <property type="evidence" value="ECO:0007669"/>
    <property type="project" value="UniProtKB-KW"/>
</dbReference>
<reference evidence="14" key="2">
    <citation type="submission" date="2015-01" db="EMBL/GenBank/DDBJ databases">
        <title>Evolutionary Origins and Diversification of the Mycorrhizal Mutualists.</title>
        <authorList>
            <consortium name="DOE Joint Genome Institute"/>
            <consortium name="Mycorrhizal Genomics Consortium"/>
            <person name="Kohler A."/>
            <person name="Kuo A."/>
            <person name="Nagy L.G."/>
            <person name="Floudas D."/>
            <person name="Copeland A."/>
            <person name="Barry K.W."/>
            <person name="Cichocki N."/>
            <person name="Veneault-Fourrey C."/>
            <person name="LaButti K."/>
            <person name="Lindquist E.A."/>
            <person name="Lipzen A."/>
            <person name="Lundell T."/>
            <person name="Morin E."/>
            <person name="Murat C."/>
            <person name="Riley R."/>
            <person name="Ohm R."/>
            <person name="Sun H."/>
            <person name="Tunlid A."/>
            <person name="Henrissat B."/>
            <person name="Grigoriev I.V."/>
            <person name="Hibbett D.S."/>
            <person name="Martin F."/>
        </authorList>
    </citation>
    <scope>NUCLEOTIDE SEQUENCE [LARGE SCALE GENOMIC DNA]</scope>
    <source>
        <strain evidence="14">441</strain>
    </source>
</reference>
<reference evidence="13 14" key="1">
    <citation type="submission" date="2014-04" db="EMBL/GenBank/DDBJ databases">
        <authorList>
            <consortium name="DOE Joint Genome Institute"/>
            <person name="Kuo A."/>
            <person name="Kohler A."/>
            <person name="Costa M.D."/>
            <person name="Nagy L.G."/>
            <person name="Floudas D."/>
            <person name="Copeland A."/>
            <person name="Barry K.W."/>
            <person name="Cichocki N."/>
            <person name="Veneault-Fourrey C."/>
            <person name="LaButti K."/>
            <person name="Lindquist E.A."/>
            <person name="Lipzen A."/>
            <person name="Lundell T."/>
            <person name="Morin E."/>
            <person name="Murat C."/>
            <person name="Sun H."/>
            <person name="Tunlid A."/>
            <person name="Henrissat B."/>
            <person name="Grigoriev I.V."/>
            <person name="Hibbett D.S."/>
            <person name="Martin F."/>
            <person name="Nordberg H.P."/>
            <person name="Cantor M.N."/>
            <person name="Hua S.X."/>
        </authorList>
    </citation>
    <scope>NUCLEOTIDE SEQUENCE [LARGE SCALE GENOMIC DNA]</scope>
    <source>
        <strain evidence="13 14">441</strain>
    </source>
</reference>
<evidence type="ECO:0000256" key="12">
    <source>
        <dbReference type="ARBA" id="ARBA00023136"/>
    </source>
</evidence>
<dbReference type="PANTHER" id="PTHR24305">
    <property type="entry name" value="CYTOCHROME P450"/>
    <property type="match status" value="1"/>
</dbReference>
<dbReference type="GO" id="GO:0016705">
    <property type="term" value="F:oxidoreductase activity, acting on paired donors, with incorporation or reduction of molecular oxygen"/>
    <property type="evidence" value="ECO:0007669"/>
    <property type="project" value="InterPro"/>
</dbReference>
<comment type="similarity">
    <text evidence="4">Belongs to the cytochrome P450 family.</text>
</comment>
<protein>
    <recommendedName>
        <fullName evidence="15">Cytochrome P450</fullName>
    </recommendedName>
</protein>
<evidence type="ECO:0000256" key="7">
    <source>
        <dbReference type="ARBA" id="ARBA00022723"/>
    </source>
</evidence>
<keyword evidence="10" id="KW-0408">Iron</keyword>
<keyword evidence="14" id="KW-1185">Reference proteome</keyword>
<evidence type="ECO:0000256" key="8">
    <source>
        <dbReference type="ARBA" id="ARBA00022989"/>
    </source>
</evidence>
<keyword evidence="5" id="KW-0349">Heme</keyword>
<dbReference type="InterPro" id="IPR002401">
    <property type="entry name" value="Cyt_P450_E_grp-I"/>
</dbReference>
<dbReference type="InterPro" id="IPR001128">
    <property type="entry name" value="Cyt_P450"/>
</dbReference>
<accession>A0A0C9Z7E0</accession>
<dbReference type="AlphaFoldDB" id="A0A0C9Z7E0"/>
<evidence type="ECO:0000313" key="14">
    <source>
        <dbReference type="Proteomes" id="UP000054018"/>
    </source>
</evidence>
<comment type="cofactor">
    <cofactor evidence="1">
        <name>heme</name>
        <dbReference type="ChEBI" id="CHEBI:30413"/>
    </cofactor>
</comment>